<sequence length="347" mass="38341">MRYTNLGQTDLRVSQLCLGSMTWGSQDSEQEGHAQIDLSLEHGINFIDTAEMYPVNPVLAERCGRTETIIGNWFARTGRRDDVVLATKIVGPNGGFLRDGEGITPETVRGAVDGSLKRLQTDYIDLYQLHWPNRGSYHFRQNWEYDPSAQDRGQTLADIEAILVTLQELIEAGKIRHIGLSNETAWGTAQWLRLSDQLGLPRMQSIQNEYSLMCRQYDTDLGELGHNEQVTLLAFSPLAAGMLSGKYQGDVTPAGSRREVNANLSGRLGPRALDAVQAYLDIAKKHGLDPVQMANAFVLSRPFPAVSIFGARSINQLKQVLPAGDLVLSDEVLADISAAHRAHPMPY</sequence>
<reference evidence="3" key="2">
    <citation type="submission" date="2020-09" db="EMBL/GenBank/DDBJ databases">
        <authorList>
            <person name="Sun Q."/>
            <person name="Zhou Y."/>
        </authorList>
    </citation>
    <scope>NUCLEOTIDE SEQUENCE</scope>
    <source>
        <strain evidence="3">CGMCC 1.16012</strain>
    </source>
</reference>
<protein>
    <submittedName>
        <fullName evidence="3">NADP-dependent oxidoreductase</fullName>
    </submittedName>
</protein>
<dbReference type="EMBL" id="BMKN01000003">
    <property type="protein sequence ID" value="GGE59829.1"/>
    <property type="molecule type" value="Genomic_DNA"/>
</dbReference>
<dbReference type="PANTHER" id="PTHR43364:SF4">
    <property type="entry name" value="NAD(P)-LINKED OXIDOREDUCTASE SUPERFAMILY PROTEIN"/>
    <property type="match status" value="1"/>
</dbReference>
<dbReference type="SUPFAM" id="SSF51430">
    <property type="entry name" value="NAD(P)-linked oxidoreductase"/>
    <property type="match status" value="1"/>
</dbReference>
<keyword evidence="1" id="KW-0560">Oxidoreductase</keyword>
<gene>
    <name evidence="3" type="ORF">GCM10011517_29260</name>
</gene>
<dbReference type="GO" id="GO:0016491">
    <property type="term" value="F:oxidoreductase activity"/>
    <property type="evidence" value="ECO:0007669"/>
    <property type="project" value="UniProtKB-KW"/>
</dbReference>
<comment type="caution">
    <text evidence="3">The sequence shown here is derived from an EMBL/GenBank/DDBJ whole genome shotgun (WGS) entry which is preliminary data.</text>
</comment>
<dbReference type="OrthoDB" id="9803483at2"/>
<dbReference type="AlphaFoldDB" id="A0A917ANB6"/>
<proteinExistence type="predicted"/>
<evidence type="ECO:0000313" key="3">
    <source>
        <dbReference type="EMBL" id="GGE59829.1"/>
    </source>
</evidence>
<evidence type="ECO:0000259" key="2">
    <source>
        <dbReference type="Pfam" id="PF00248"/>
    </source>
</evidence>
<dbReference type="InterPro" id="IPR050523">
    <property type="entry name" value="AKR_Detox_Biosynth"/>
</dbReference>
<accession>A0A917ANB6</accession>
<feature type="domain" description="NADP-dependent oxidoreductase" evidence="2">
    <location>
        <begin position="16"/>
        <end position="339"/>
    </location>
</feature>
<keyword evidence="4" id="KW-1185">Reference proteome</keyword>
<dbReference type="Pfam" id="PF00248">
    <property type="entry name" value="Aldo_ket_red"/>
    <property type="match status" value="1"/>
</dbReference>
<dbReference type="RefSeq" id="WP_095595566.1">
    <property type="nucleotide sequence ID" value="NZ_BMKN01000003.1"/>
</dbReference>
<organism evidence="3 4">
    <name type="scientific">Actibacterium pelagium</name>
    <dbReference type="NCBI Taxonomy" id="2029103"/>
    <lineage>
        <taxon>Bacteria</taxon>
        <taxon>Pseudomonadati</taxon>
        <taxon>Pseudomonadota</taxon>
        <taxon>Alphaproteobacteria</taxon>
        <taxon>Rhodobacterales</taxon>
        <taxon>Roseobacteraceae</taxon>
        <taxon>Actibacterium</taxon>
    </lineage>
</organism>
<dbReference type="InterPro" id="IPR023210">
    <property type="entry name" value="NADP_OxRdtase_dom"/>
</dbReference>
<dbReference type="Gene3D" id="3.20.20.100">
    <property type="entry name" value="NADP-dependent oxidoreductase domain"/>
    <property type="match status" value="1"/>
</dbReference>
<evidence type="ECO:0000313" key="4">
    <source>
        <dbReference type="Proteomes" id="UP000606730"/>
    </source>
</evidence>
<evidence type="ECO:0000256" key="1">
    <source>
        <dbReference type="ARBA" id="ARBA00023002"/>
    </source>
</evidence>
<reference evidence="3" key="1">
    <citation type="journal article" date="2014" name="Int. J. Syst. Evol. Microbiol.">
        <title>Complete genome sequence of Corynebacterium casei LMG S-19264T (=DSM 44701T), isolated from a smear-ripened cheese.</title>
        <authorList>
            <consortium name="US DOE Joint Genome Institute (JGI-PGF)"/>
            <person name="Walter F."/>
            <person name="Albersmeier A."/>
            <person name="Kalinowski J."/>
            <person name="Ruckert C."/>
        </authorList>
    </citation>
    <scope>NUCLEOTIDE SEQUENCE</scope>
    <source>
        <strain evidence="3">CGMCC 1.16012</strain>
    </source>
</reference>
<dbReference type="InterPro" id="IPR036812">
    <property type="entry name" value="NAD(P)_OxRdtase_dom_sf"/>
</dbReference>
<dbReference type="CDD" id="cd19094">
    <property type="entry name" value="AKR_Tas-like"/>
    <property type="match status" value="1"/>
</dbReference>
<dbReference type="Proteomes" id="UP000606730">
    <property type="component" value="Unassembled WGS sequence"/>
</dbReference>
<dbReference type="PANTHER" id="PTHR43364">
    <property type="entry name" value="NADH-SPECIFIC METHYLGLYOXAL REDUCTASE-RELATED"/>
    <property type="match status" value="1"/>
</dbReference>
<name>A0A917ANB6_9RHOB</name>